<sequence>MVEHTFIPLVFVTEEAPHPAQANHHSSSSDNDQHWNDASTEPGIGADTPEERSAYFVLVPIFFFFQIATYSKYSKLSKS</sequence>
<gene>
    <name evidence="1" type="ORF">BV22DRAFT_1089058</name>
</gene>
<protein>
    <submittedName>
        <fullName evidence="1">Uncharacterized protein</fullName>
    </submittedName>
</protein>
<comment type="caution">
    <text evidence="1">The sequence shown here is derived from an EMBL/GenBank/DDBJ whole genome shotgun (WGS) entry which is preliminary data.</text>
</comment>
<evidence type="ECO:0000313" key="2">
    <source>
        <dbReference type="Proteomes" id="UP000790709"/>
    </source>
</evidence>
<evidence type="ECO:0000313" key="1">
    <source>
        <dbReference type="EMBL" id="KAH7925462.1"/>
    </source>
</evidence>
<dbReference type="Proteomes" id="UP000790709">
    <property type="component" value="Unassembled WGS sequence"/>
</dbReference>
<proteinExistence type="predicted"/>
<name>A0ACB8BIB1_9AGAM</name>
<accession>A0ACB8BIB1</accession>
<organism evidence="1 2">
    <name type="scientific">Leucogyrophana mollusca</name>
    <dbReference type="NCBI Taxonomy" id="85980"/>
    <lineage>
        <taxon>Eukaryota</taxon>
        <taxon>Fungi</taxon>
        <taxon>Dikarya</taxon>
        <taxon>Basidiomycota</taxon>
        <taxon>Agaricomycotina</taxon>
        <taxon>Agaricomycetes</taxon>
        <taxon>Agaricomycetidae</taxon>
        <taxon>Boletales</taxon>
        <taxon>Boletales incertae sedis</taxon>
        <taxon>Leucogyrophana</taxon>
    </lineage>
</organism>
<keyword evidence="2" id="KW-1185">Reference proteome</keyword>
<dbReference type="EMBL" id="MU266402">
    <property type="protein sequence ID" value="KAH7925462.1"/>
    <property type="molecule type" value="Genomic_DNA"/>
</dbReference>
<reference evidence="1" key="1">
    <citation type="journal article" date="2021" name="New Phytol.">
        <title>Evolutionary innovations through gain and loss of genes in the ectomycorrhizal Boletales.</title>
        <authorList>
            <person name="Wu G."/>
            <person name="Miyauchi S."/>
            <person name="Morin E."/>
            <person name="Kuo A."/>
            <person name="Drula E."/>
            <person name="Varga T."/>
            <person name="Kohler A."/>
            <person name="Feng B."/>
            <person name="Cao Y."/>
            <person name="Lipzen A."/>
            <person name="Daum C."/>
            <person name="Hundley H."/>
            <person name="Pangilinan J."/>
            <person name="Johnson J."/>
            <person name="Barry K."/>
            <person name="LaButti K."/>
            <person name="Ng V."/>
            <person name="Ahrendt S."/>
            <person name="Min B."/>
            <person name="Choi I.G."/>
            <person name="Park H."/>
            <person name="Plett J.M."/>
            <person name="Magnuson J."/>
            <person name="Spatafora J.W."/>
            <person name="Nagy L.G."/>
            <person name="Henrissat B."/>
            <person name="Grigoriev I.V."/>
            <person name="Yang Z.L."/>
            <person name="Xu J."/>
            <person name="Martin F.M."/>
        </authorList>
    </citation>
    <scope>NUCLEOTIDE SEQUENCE</scope>
    <source>
        <strain evidence="1">KUC20120723A-06</strain>
    </source>
</reference>